<accession>A0A2T6GGY4</accession>
<dbReference type="Pfam" id="PF10617">
    <property type="entry name" value="DUF2474"/>
    <property type="match status" value="1"/>
</dbReference>
<organism evidence="2 3">
    <name type="scientific">Pseudomonas protegens</name>
    <dbReference type="NCBI Taxonomy" id="380021"/>
    <lineage>
        <taxon>Bacteria</taxon>
        <taxon>Pseudomonadati</taxon>
        <taxon>Pseudomonadota</taxon>
        <taxon>Gammaproteobacteria</taxon>
        <taxon>Pseudomonadales</taxon>
        <taxon>Pseudomonadaceae</taxon>
        <taxon>Pseudomonas</taxon>
    </lineage>
</organism>
<dbReference type="InterPro" id="IPR018895">
    <property type="entry name" value="DUF2474"/>
</dbReference>
<keyword evidence="1" id="KW-0472">Membrane</keyword>
<comment type="caution">
    <text evidence="2">The sequence shown here is derived from an EMBL/GenBank/DDBJ whole genome shotgun (WGS) entry which is preliminary data.</text>
</comment>
<dbReference type="EMBL" id="PYJM01000005">
    <property type="protein sequence ID" value="PUA43423.1"/>
    <property type="molecule type" value="Genomic_DNA"/>
</dbReference>
<gene>
    <name evidence="2" type="ORF">C5U62_22585</name>
</gene>
<dbReference type="RefSeq" id="WP_082729275.1">
    <property type="nucleotide sequence ID" value="NZ_CP031396.1"/>
</dbReference>
<evidence type="ECO:0000256" key="1">
    <source>
        <dbReference type="SAM" id="Phobius"/>
    </source>
</evidence>
<evidence type="ECO:0000313" key="3">
    <source>
        <dbReference type="Proteomes" id="UP000244178"/>
    </source>
</evidence>
<reference evidence="2 3" key="1">
    <citation type="submission" date="2018-03" db="EMBL/GenBank/DDBJ databases">
        <title>Draft genome sequence of the plant growth promoting rhizobacterium Pseudomonas protegens strain BNJ-SS-45 isolated from wheat (Triticum aestivum) rhizosphere.</title>
        <authorList>
            <person name="Bajpai A."/>
            <person name="Shende K."/>
            <person name="Meena N."/>
            <person name="Upadhyayula S.R."/>
            <person name="Suravajhala P."/>
            <person name="Medicherla K.M."/>
            <person name="Johri B.N."/>
        </authorList>
    </citation>
    <scope>NUCLEOTIDE SEQUENCE [LARGE SCALE GENOMIC DNA]</scope>
    <source>
        <strain evidence="2 3">BNJ-SS-45</strain>
    </source>
</reference>
<dbReference type="Proteomes" id="UP000244178">
    <property type="component" value="Unassembled WGS sequence"/>
</dbReference>
<proteinExistence type="predicted"/>
<name>A0A2T6GGY4_9PSED</name>
<dbReference type="AlphaFoldDB" id="A0A2T6GGY4"/>
<evidence type="ECO:0000313" key="2">
    <source>
        <dbReference type="EMBL" id="PUA43423.1"/>
    </source>
</evidence>
<feature type="transmembrane region" description="Helical" evidence="1">
    <location>
        <begin position="20"/>
        <end position="42"/>
    </location>
</feature>
<protein>
    <submittedName>
        <fullName evidence="2">DUF2474 domain-containing protein</fullName>
    </submittedName>
</protein>
<sequence>MDKLTTPPAQPAPGWQRLLWMLGIWLASVIGLGLVAGLLRLLMQAAGMHSH</sequence>
<keyword evidence="1" id="KW-1133">Transmembrane helix</keyword>
<keyword evidence="1" id="KW-0812">Transmembrane</keyword>